<sequence length="164" mass="18948">MLPPSSRNYKTSRPQSIYSTPSASYLRRHCSYKTLPVHHSGQWTIYPKYRMHIGDDATMRLYWHKRPIQQYTQLADRHPTTGRLYSHVAILRQEEHIKMVLALMESHVDVKGLDVARCVAPMDRNVERQADSLYKHADLAIFICELLSGALTDNGRILEIRSSA</sequence>
<protein>
    <submittedName>
        <fullName evidence="1">Uncharacterized protein</fullName>
    </submittedName>
</protein>
<reference evidence="1 2" key="1">
    <citation type="submission" date="2015-04" db="EMBL/GenBank/DDBJ databases">
        <title>The draft genome sequence of Fusarium langsethiae, a T-2/HT-2 mycotoxin producer.</title>
        <authorList>
            <person name="Lysoe E."/>
            <person name="Divon H.H."/>
            <person name="Terzi V."/>
            <person name="Orru L."/>
            <person name="Lamontanara A."/>
            <person name="Kolseth A.-K."/>
            <person name="Frandsen R.J."/>
            <person name="Nielsen K."/>
            <person name="Thrane U."/>
        </authorList>
    </citation>
    <scope>NUCLEOTIDE SEQUENCE [LARGE SCALE GENOMIC DNA]</scope>
    <source>
        <strain evidence="1 2">Fl201059</strain>
    </source>
</reference>
<evidence type="ECO:0000313" key="2">
    <source>
        <dbReference type="Proteomes" id="UP000037904"/>
    </source>
</evidence>
<proteinExistence type="predicted"/>
<comment type="caution">
    <text evidence="1">The sequence shown here is derived from an EMBL/GenBank/DDBJ whole genome shotgun (WGS) entry which is preliminary data.</text>
</comment>
<evidence type="ECO:0000313" key="1">
    <source>
        <dbReference type="EMBL" id="KPA38764.1"/>
    </source>
</evidence>
<gene>
    <name evidence="1" type="ORF">FLAG1_08388</name>
</gene>
<organism evidence="1 2">
    <name type="scientific">Fusarium langsethiae</name>
    <dbReference type="NCBI Taxonomy" id="179993"/>
    <lineage>
        <taxon>Eukaryota</taxon>
        <taxon>Fungi</taxon>
        <taxon>Dikarya</taxon>
        <taxon>Ascomycota</taxon>
        <taxon>Pezizomycotina</taxon>
        <taxon>Sordariomycetes</taxon>
        <taxon>Hypocreomycetidae</taxon>
        <taxon>Hypocreales</taxon>
        <taxon>Nectriaceae</taxon>
        <taxon>Fusarium</taxon>
    </lineage>
</organism>
<keyword evidence="2" id="KW-1185">Reference proteome</keyword>
<dbReference type="EMBL" id="JXCE01000247">
    <property type="protein sequence ID" value="KPA38764.1"/>
    <property type="molecule type" value="Genomic_DNA"/>
</dbReference>
<dbReference type="Proteomes" id="UP000037904">
    <property type="component" value="Unassembled WGS sequence"/>
</dbReference>
<dbReference type="AlphaFoldDB" id="A0A0N0DCW0"/>
<accession>A0A0N0DCW0</accession>
<name>A0A0N0DCW0_FUSLA</name>